<dbReference type="GO" id="GO:0008270">
    <property type="term" value="F:zinc ion binding"/>
    <property type="evidence" value="ECO:0007669"/>
    <property type="project" value="UniProtKB-KW"/>
</dbReference>
<name>A0A4Y2LXT6_ARAVE</name>
<reference evidence="10 11" key="1">
    <citation type="journal article" date="2019" name="Sci. Rep.">
        <title>Orb-weaving spider Araneus ventricosus genome elucidates the spidroin gene catalogue.</title>
        <authorList>
            <person name="Kono N."/>
            <person name="Nakamura H."/>
            <person name="Ohtoshi R."/>
            <person name="Moran D.A.P."/>
            <person name="Shinohara A."/>
            <person name="Yoshida Y."/>
            <person name="Fujiwara M."/>
            <person name="Mori M."/>
            <person name="Tomita M."/>
            <person name="Arakawa K."/>
        </authorList>
    </citation>
    <scope>NUCLEOTIDE SEQUENCE [LARGE SCALE GENOMIC DNA]</scope>
</reference>
<feature type="domain" description="Nuclear receptor" evidence="9">
    <location>
        <begin position="55"/>
        <end position="79"/>
    </location>
</feature>
<dbReference type="Pfam" id="PF00105">
    <property type="entry name" value="zf-C4"/>
    <property type="match status" value="1"/>
</dbReference>
<evidence type="ECO:0000313" key="11">
    <source>
        <dbReference type="Proteomes" id="UP000499080"/>
    </source>
</evidence>
<dbReference type="InterPro" id="IPR001628">
    <property type="entry name" value="Znf_hrmn_rcpt"/>
</dbReference>
<dbReference type="EMBL" id="BGPR01006473">
    <property type="protein sequence ID" value="GBN19279.1"/>
    <property type="molecule type" value="Genomic_DNA"/>
</dbReference>
<keyword evidence="6" id="KW-0804">Transcription</keyword>
<gene>
    <name evidence="10" type="ORF">AVEN_254244_1</name>
</gene>
<keyword evidence="3" id="KW-0862">Zinc</keyword>
<evidence type="ECO:0000313" key="10">
    <source>
        <dbReference type="EMBL" id="GBN19279.1"/>
    </source>
</evidence>
<comment type="caution">
    <text evidence="10">The sequence shown here is derived from an EMBL/GenBank/DDBJ whole genome shotgun (WGS) entry which is preliminary data.</text>
</comment>
<dbReference type="Gene3D" id="3.30.50.10">
    <property type="entry name" value="Erythroid Transcription Factor GATA-1, subunit A"/>
    <property type="match status" value="1"/>
</dbReference>
<organism evidence="10 11">
    <name type="scientific">Araneus ventricosus</name>
    <name type="common">Orbweaver spider</name>
    <name type="synonym">Epeira ventricosa</name>
    <dbReference type="NCBI Taxonomy" id="182803"/>
    <lineage>
        <taxon>Eukaryota</taxon>
        <taxon>Metazoa</taxon>
        <taxon>Ecdysozoa</taxon>
        <taxon>Arthropoda</taxon>
        <taxon>Chelicerata</taxon>
        <taxon>Arachnida</taxon>
        <taxon>Araneae</taxon>
        <taxon>Araneomorphae</taxon>
        <taxon>Entelegynae</taxon>
        <taxon>Araneoidea</taxon>
        <taxon>Araneidae</taxon>
        <taxon>Araneus</taxon>
    </lineage>
</organism>
<keyword evidence="5" id="KW-0238">DNA-binding</keyword>
<protein>
    <recommendedName>
        <fullName evidence="9">Nuclear receptor domain-containing protein</fullName>
    </recommendedName>
</protein>
<evidence type="ECO:0000256" key="8">
    <source>
        <dbReference type="ARBA" id="ARBA00023242"/>
    </source>
</evidence>
<keyword evidence="4" id="KW-0805">Transcription regulation</keyword>
<evidence type="ECO:0000256" key="1">
    <source>
        <dbReference type="ARBA" id="ARBA00022723"/>
    </source>
</evidence>
<keyword evidence="8" id="KW-0539">Nucleus</keyword>
<keyword evidence="7" id="KW-0675">Receptor</keyword>
<dbReference type="GO" id="GO:0043565">
    <property type="term" value="F:sequence-specific DNA binding"/>
    <property type="evidence" value="ECO:0007669"/>
    <property type="project" value="InterPro"/>
</dbReference>
<sequence length="207" mass="22985">MFSPYLFYESDNHALLRGADCSKREDGDILLQVSHACVFSVSEEGCPDSNSGRSFAVCRVCGDKASGYHYGVTSCEGCKLSLSDRLFVFSLPPFLNPFPQRRGEWLMNYFSVIRPSAGQITQPQSCASLHDLDWKRSTLNCTSLSAARVWATQTIPHSLNPSGFAQGPSVLRLRLMTITRFLSALLRGFRCVVLCRGNEVGETSHYK</sequence>
<dbReference type="SUPFAM" id="SSF57716">
    <property type="entry name" value="Glucocorticoid receptor-like (DNA-binding domain)"/>
    <property type="match status" value="1"/>
</dbReference>
<evidence type="ECO:0000256" key="4">
    <source>
        <dbReference type="ARBA" id="ARBA00023015"/>
    </source>
</evidence>
<evidence type="ECO:0000256" key="6">
    <source>
        <dbReference type="ARBA" id="ARBA00023163"/>
    </source>
</evidence>
<accession>A0A4Y2LXT6</accession>
<dbReference type="OrthoDB" id="5771769at2759"/>
<evidence type="ECO:0000256" key="3">
    <source>
        <dbReference type="ARBA" id="ARBA00022833"/>
    </source>
</evidence>
<evidence type="ECO:0000256" key="7">
    <source>
        <dbReference type="ARBA" id="ARBA00023170"/>
    </source>
</evidence>
<evidence type="ECO:0000256" key="2">
    <source>
        <dbReference type="ARBA" id="ARBA00022771"/>
    </source>
</evidence>
<dbReference type="InterPro" id="IPR013088">
    <property type="entry name" value="Znf_NHR/GATA"/>
</dbReference>
<keyword evidence="1" id="KW-0479">Metal-binding</keyword>
<keyword evidence="2" id="KW-0863">Zinc-finger</keyword>
<dbReference type="GO" id="GO:0003700">
    <property type="term" value="F:DNA-binding transcription factor activity"/>
    <property type="evidence" value="ECO:0007669"/>
    <property type="project" value="InterPro"/>
</dbReference>
<dbReference type="Proteomes" id="UP000499080">
    <property type="component" value="Unassembled WGS sequence"/>
</dbReference>
<keyword evidence="11" id="KW-1185">Reference proteome</keyword>
<dbReference type="AlphaFoldDB" id="A0A4Y2LXT6"/>
<evidence type="ECO:0000256" key="5">
    <source>
        <dbReference type="ARBA" id="ARBA00023125"/>
    </source>
</evidence>
<dbReference type="PRINTS" id="PR00047">
    <property type="entry name" value="STROIDFINGER"/>
</dbReference>
<dbReference type="PROSITE" id="PS51030">
    <property type="entry name" value="NUCLEAR_REC_DBD_2"/>
    <property type="match status" value="1"/>
</dbReference>
<evidence type="ECO:0000259" key="9">
    <source>
        <dbReference type="PROSITE" id="PS51030"/>
    </source>
</evidence>
<proteinExistence type="predicted"/>